<dbReference type="InterPro" id="IPR004242">
    <property type="entry name" value="Transposase_21"/>
</dbReference>
<dbReference type="Proteomes" id="UP000683360">
    <property type="component" value="Unassembled WGS sequence"/>
</dbReference>
<dbReference type="PANTHER" id="PTHR46579:SF2">
    <property type="entry name" value="C2H2-TYPE DOMAIN-CONTAINING PROTEIN"/>
    <property type="match status" value="1"/>
</dbReference>
<evidence type="ECO:0000256" key="3">
    <source>
        <dbReference type="SAM" id="SignalP"/>
    </source>
</evidence>
<name>A0A8S3VAW0_MYTED</name>
<proteinExistence type="predicted"/>
<sequence>MDVNIWLCQYLIFDFTFSFLCAQRKLLIATQNASIKEIDLQTRTVTVLYELGDTAYSIDYDSKNRQVYFPRYFNNDIMRFGYPTGFIVVQKVVTTGNRPTGLALDSIHNHIYWTENTVSVGRIVRCDLDGSNVTVISQSLSYPFVIRLDVKNSWMYFVERYSKIYKSRLDFTGQIVIKNIVSDVICFDIDTEKERLYWIEEHTADLSSVMVDRSDLKTIINTNCKVSNAPICKSIAIDIFGNNIYFSNNNQLAVSNTSPGLGFIVLYNDTNRIDSIYSISLLHVNKRRTCKGIKTLFQNYCTNKHKELIKHCSLSTNKAKITNFGTDYPLKVNNQVITKPGKLNHGDVFTIVDRSFRFEHCKTATCYPDQKSKCKKHCPEITERTKISKEKVKAKSRKRRREKRQRYKETCAQNKLQQELANSITETEIVTEETPVPCKIRKQSNNFYEDLKKDPLFSNMEKACTPSCEAATSFEKAYTQRREATTPSSTVVLSPTNLCKLFWSLFKYIYRMASNAKRPRKACPKCNAVFSDRHARRHLLECNVRFCDTNALTDDATNTDHTSIQCLNPNDISDEEVEFDLGQIRNWNDVLSKSHNNLEIEDIQAYFDANSDNDDFSDLSDHNSDSDICSEENHNKESEFDLKIKQQTYWFCKVLVLWQCIHYISDAAVTLLLNILSAFFKLLSTNSEVCSKIESSFPGNMYQLSKLLKSNMLDFKQYVVCTKCYSLYDFDDCFHVVEGLRFSNTCSYVEFPNHRLPHLRKRCNEPLLKEINNSSSKILVPYKIYCYKSIKSSLSFFVKRNNFEDLCEQWRTRETKEGIMYDIYDGRIWHEFNGIKHEFFTNEGNYGCILNVDWFQPYEHSIYSVGAIYLAFCNLPRIQRFRRENMLLIGVIPDMRVEPKTNTFLKPLVEELKIAWCEGFFMYSYKSPTILKCFKLALICVGCDIPASRKLCGFLGHSATAGCNKCKKKFPGGVGEKNYGGFDRDSWISRDNASHREECCLLKNCTSKGDKEALERNFGTRYSVLLELVYFDPIRMTALDPMHNLFLGTAKHMISVWKTKKLLCDDDFRTIQERLEPFQCPSDVGRLPKKFSSSFGSFNADQYKNWTLLFSIYALYDLLPSEHLDCWRKFVLACRRLCSIFITVNNAKVADRLLLEFCKKFEQLYGQDFVTPNMHLHGHLYDCILDFGPVYSFWLFSFERENGILGSYKTNKKNIEVQLMKRFLKESLVREEDMNMDKHFQTVFNDLTNTTRERGTLGVISAQIVPSILELSSQYTSITEGRYDVATNIFASKFKDDILNDNEIKWLDRLYSTLYHHDEFTVCTSVKVCKELYVNGSLIGSKTSRSHRSSYVLAFWCNEEGAIDTDCTDMTPHPGQIVKIYMHSIIVDGFAHPHYLAKVNWFQQLPDNVRHCYGKPIEVWSSDLYVRDGPAMFIPIQRIKCRFVHAK</sequence>
<accession>A0A8S3VAW0</accession>
<feature type="region of interest" description="Disordered" evidence="2">
    <location>
        <begin position="389"/>
        <end position="408"/>
    </location>
</feature>
<dbReference type="OrthoDB" id="6127170at2759"/>
<dbReference type="Gene3D" id="2.120.10.30">
    <property type="entry name" value="TolB, C-terminal domain"/>
    <property type="match status" value="1"/>
</dbReference>
<evidence type="ECO:0000313" key="4">
    <source>
        <dbReference type="EMBL" id="CAG2254627.1"/>
    </source>
</evidence>
<evidence type="ECO:0000313" key="5">
    <source>
        <dbReference type="Proteomes" id="UP000683360"/>
    </source>
</evidence>
<organism evidence="4 5">
    <name type="scientific">Mytilus edulis</name>
    <name type="common">Blue mussel</name>
    <dbReference type="NCBI Taxonomy" id="6550"/>
    <lineage>
        <taxon>Eukaryota</taxon>
        <taxon>Metazoa</taxon>
        <taxon>Spiralia</taxon>
        <taxon>Lophotrochozoa</taxon>
        <taxon>Mollusca</taxon>
        <taxon>Bivalvia</taxon>
        <taxon>Autobranchia</taxon>
        <taxon>Pteriomorphia</taxon>
        <taxon>Mytilida</taxon>
        <taxon>Mytiloidea</taxon>
        <taxon>Mytilidae</taxon>
        <taxon>Mytilinae</taxon>
        <taxon>Mytilus</taxon>
    </lineage>
</organism>
<feature type="repeat" description="LDL-receptor class B" evidence="1">
    <location>
        <begin position="109"/>
        <end position="152"/>
    </location>
</feature>
<dbReference type="Pfam" id="PF02992">
    <property type="entry name" value="Transposase_21"/>
    <property type="match status" value="1"/>
</dbReference>
<evidence type="ECO:0000256" key="2">
    <source>
        <dbReference type="SAM" id="MobiDB-lite"/>
    </source>
</evidence>
<dbReference type="PANTHER" id="PTHR46579">
    <property type="entry name" value="F5/8 TYPE C DOMAIN-CONTAINING PROTEIN-RELATED"/>
    <property type="match status" value="1"/>
</dbReference>
<dbReference type="EMBL" id="CAJPWZ010003250">
    <property type="protein sequence ID" value="CAG2254627.1"/>
    <property type="molecule type" value="Genomic_DNA"/>
</dbReference>
<comment type="caution">
    <text evidence="4">The sequence shown here is derived from an EMBL/GenBank/DDBJ whole genome shotgun (WGS) entry which is preliminary data.</text>
</comment>
<keyword evidence="3" id="KW-0732">Signal</keyword>
<protein>
    <submittedName>
        <fullName evidence="4">Uncharacterized protein</fullName>
    </submittedName>
</protein>
<feature type="compositionally biased region" description="Basic residues" evidence="2">
    <location>
        <begin position="394"/>
        <end position="406"/>
    </location>
</feature>
<dbReference type="SUPFAM" id="SSF63825">
    <property type="entry name" value="YWTD domain"/>
    <property type="match status" value="1"/>
</dbReference>
<dbReference type="InterPro" id="IPR011042">
    <property type="entry name" value="6-blade_b-propeller_TolB-like"/>
</dbReference>
<keyword evidence="5" id="KW-1185">Reference proteome</keyword>
<dbReference type="SMART" id="SM00135">
    <property type="entry name" value="LY"/>
    <property type="match status" value="3"/>
</dbReference>
<dbReference type="InterPro" id="IPR000033">
    <property type="entry name" value="LDLR_classB_rpt"/>
</dbReference>
<feature type="chain" id="PRO_5035824528" evidence="3">
    <location>
        <begin position="23"/>
        <end position="1447"/>
    </location>
</feature>
<feature type="signal peptide" evidence="3">
    <location>
        <begin position="1"/>
        <end position="22"/>
    </location>
</feature>
<evidence type="ECO:0000256" key="1">
    <source>
        <dbReference type="PROSITE-ProRule" id="PRU00461"/>
    </source>
</evidence>
<gene>
    <name evidence="4" type="ORF">MEDL_66081</name>
</gene>
<dbReference type="PROSITE" id="PS51120">
    <property type="entry name" value="LDLRB"/>
    <property type="match status" value="1"/>
</dbReference>
<reference evidence="4" key="1">
    <citation type="submission" date="2021-03" db="EMBL/GenBank/DDBJ databases">
        <authorList>
            <person name="Bekaert M."/>
        </authorList>
    </citation>
    <scope>NUCLEOTIDE SEQUENCE</scope>
</reference>